<evidence type="ECO:0000313" key="2">
    <source>
        <dbReference type="EMBL" id="OHT14621.1"/>
    </source>
</evidence>
<dbReference type="SMART" id="SM00173">
    <property type="entry name" value="RAS"/>
    <property type="match status" value="1"/>
</dbReference>
<reference evidence="2" key="1">
    <citation type="submission" date="2016-10" db="EMBL/GenBank/DDBJ databases">
        <authorList>
            <person name="Benchimol M."/>
            <person name="Almeida L.G."/>
            <person name="Vasconcelos A.T."/>
            <person name="Perreira-Neves A."/>
            <person name="Rosa I.A."/>
            <person name="Tasca T."/>
            <person name="Bogo M.R."/>
            <person name="de Souza W."/>
        </authorList>
    </citation>
    <scope>NUCLEOTIDE SEQUENCE [LARGE SCALE GENOMIC DNA]</scope>
    <source>
        <strain evidence="2">K</strain>
    </source>
</reference>
<dbReference type="SMART" id="SM00174">
    <property type="entry name" value="RHO"/>
    <property type="match status" value="1"/>
</dbReference>
<dbReference type="SMART" id="SM00176">
    <property type="entry name" value="RAN"/>
    <property type="match status" value="1"/>
</dbReference>
<dbReference type="AlphaFoldDB" id="A0A1J4KYI4"/>
<dbReference type="InterPro" id="IPR027417">
    <property type="entry name" value="P-loop_NTPase"/>
</dbReference>
<name>A0A1J4KYI4_9EUKA</name>
<evidence type="ECO:0000256" key="1">
    <source>
        <dbReference type="ARBA" id="ARBA00022741"/>
    </source>
</evidence>
<protein>
    <submittedName>
        <fullName evidence="2">GTP-binding protein ypt5</fullName>
    </submittedName>
</protein>
<proteinExistence type="predicted"/>
<dbReference type="PANTHER" id="PTHR47978">
    <property type="match status" value="1"/>
</dbReference>
<comment type="caution">
    <text evidence="2">The sequence shown here is derived from an EMBL/GenBank/DDBJ whole genome shotgun (WGS) entry which is preliminary data.</text>
</comment>
<dbReference type="SMART" id="SM00175">
    <property type="entry name" value="RAB"/>
    <property type="match status" value="1"/>
</dbReference>
<dbReference type="GO" id="GO:0005525">
    <property type="term" value="F:GTP binding"/>
    <property type="evidence" value="ECO:0007669"/>
    <property type="project" value="InterPro"/>
</dbReference>
<sequence>MSGMSQIYPRIIFIGDSGVGKTSLIARGATDTFNNMTNPTVGAAVTTMKIMVENTETNFHVWDTAGQEIYRSIVPLYFKLAVCAIVVFAFDDVTSFNSLNSWIDMLQSNSDHDVPVVIVGNKCDLENKTVDIAQVKAWAEAKKYQTFFTSARTGERVKAVFEYVAEMYVSKCKQEAQIELNDSRPRRKKCCQ</sequence>
<dbReference type="CDD" id="cd00154">
    <property type="entry name" value="Rab"/>
    <property type="match status" value="1"/>
</dbReference>
<gene>
    <name evidence="2" type="primary">ypt5</name>
    <name evidence="2" type="ORF">TRFO_14909</name>
</gene>
<dbReference type="PRINTS" id="PR00449">
    <property type="entry name" value="RASTRNSFRMNG"/>
</dbReference>
<dbReference type="RefSeq" id="XP_068367757.1">
    <property type="nucleotide sequence ID" value="XM_068498086.1"/>
</dbReference>
<dbReference type="OrthoDB" id="9989112at2759"/>
<dbReference type="GeneID" id="94832790"/>
<keyword evidence="1" id="KW-0547">Nucleotide-binding</keyword>
<accession>A0A1J4KYI4</accession>
<dbReference type="SUPFAM" id="SSF52540">
    <property type="entry name" value="P-loop containing nucleoside triphosphate hydrolases"/>
    <property type="match status" value="1"/>
</dbReference>
<dbReference type="PROSITE" id="PS51419">
    <property type="entry name" value="RAB"/>
    <property type="match status" value="1"/>
</dbReference>
<organism evidence="2 3">
    <name type="scientific">Tritrichomonas foetus</name>
    <dbReference type="NCBI Taxonomy" id="1144522"/>
    <lineage>
        <taxon>Eukaryota</taxon>
        <taxon>Metamonada</taxon>
        <taxon>Parabasalia</taxon>
        <taxon>Tritrichomonadida</taxon>
        <taxon>Tritrichomonadidae</taxon>
        <taxon>Tritrichomonas</taxon>
    </lineage>
</organism>
<dbReference type="VEuPathDB" id="TrichDB:TRFO_14909"/>
<dbReference type="Gene3D" id="3.40.50.300">
    <property type="entry name" value="P-loop containing nucleotide triphosphate hydrolases"/>
    <property type="match status" value="1"/>
</dbReference>
<dbReference type="FunFam" id="3.40.50.300:FF:001204">
    <property type="entry name" value="Small GTP-binding protein, putative"/>
    <property type="match status" value="1"/>
</dbReference>
<dbReference type="Pfam" id="PF00071">
    <property type="entry name" value="Ras"/>
    <property type="match status" value="1"/>
</dbReference>
<dbReference type="Proteomes" id="UP000179807">
    <property type="component" value="Unassembled WGS sequence"/>
</dbReference>
<keyword evidence="3" id="KW-1185">Reference proteome</keyword>
<dbReference type="InterPro" id="IPR005225">
    <property type="entry name" value="Small_GTP-bd"/>
</dbReference>
<dbReference type="InterPro" id="IPR001806">
    <property type="entry name" value="Small_GTPase"/>
</dbReference>
<dbReference type="EMBL" id="MLAK01000335">
    <property type="protein sequence ID" value="OHT14621.1"/>
    <property type="molecule type" value="Genomic_DNA"/>
</dbReference>
<evidence type="ECO:0000313" key="3">
    <source>
        <dbReference type="Proteomes" id="UP000179807"/>
    </source>
</evidence>
<dbReference type="PROSITE" id="PS51421">
    <property type="entry name" value="RAS"/>
    <property type="match status" value="1"/>
</dbReference>
<dbReference type="GO" id="GO:0003924">
    <property type="term" value="F:GTPase activity"/>
    <property type="evidence" value="ECO:0007669"/>
    <property type="project" value="InterPro"/>
</dbReference>
<dbReference type="NCBIfam" id="TIGR00231">
    <property type="entry name" value="small_GTP"/>
    <property type="match status" value="1"/>
</dbReference>